<sequence length="428" mass="48741">MLMQDFDDNWKGSCDQMDITTGTSTDESVDVVDIPSSREPIPTCTEEQFTKCIAPFLLQLQEKHMISASTLQIILKEVLHLIEVACDHQKVNLSSLVYKLELPVGICKEIESMLQFNKFLNVTEERIGTEWKRMKLYKKYLKYVAPVPIHLGIDKQNRLRMAQYTPILDTLRIMLDHNDLLSEVMHPQDQIPGIFKDARDGSYFKENKLFMEEENALQILLYFDEFEVVNPIGYAKKPHKLGAFYFTLGNMSADKRSSLQAIQLVLLVYVQDLKVYGFNKVVKPLLEDLHVLENEGVQCGPVKLRGTVIALAGDNLASHSICGFMESFSGSATSTLCRFCNGTRDMMRTNTPATQFKLRTKADYDKKVEVVSKFPDMSSMYGLKTHCVFNDLKYFHAVTGLTPDIMHDVLEVVIGYDLCLVIPRMVSE</sequence>
<reference evidence="1 3" key="2">
    <citation type="journal article" date="2013" name="Nature">
        <title>Insights into bilaterian evolution from three spiralian genomes.</title>
        <authorList>
            <person name="Simakov O."/>
            <person name="Marletaz F."/>
            <person name="Cho S.J."/>
            <person name="Edsinger-Gonzales E."/>
            <person name="Havlak P."/>
            <person name="Hellsten U."/>
            <person name="Kuo D.H."/>
            <person name="Larsson T."/>
            <person name="Lv J."/>
            <person name="Arendt D."/>
            <person name="Savage R."/>
            <person name="Osoegawa K."/>
            <person name="de Jong P."/>
            <person name="Grimwood J."/>
            <person name="Chapman J.A."/>
            <person name="Shapiro H."/>
            <person name="Aerts A."/>
            <person name="Otillar R.P."/>
            <person name="Terry A.Y."/>
            <person name="Boore J.L."/>
            <person name="Grigoriev I.V."/>
            <person name="Lindberg D.R."/>
            <person name="Seaver E.C."/>
            <person name="Weisblat D.A."/>
            <person name="Putnam N.H."/>
            <person name="Rokhsar D.S."/>
        </authorList>
    </citation>
    <scope>NUCLEOTIDE SEQUENCE</scope>
    <source>
        <strain evidence="1 3">I ESC-2004</strain>
    </source>
</reference>
<dbReference type="Proteomes" id="UP000014760">
    <property type="component" value="Unassembled WGS sequence"/>
</dbReference>
<dbReference type="AlphaFoldDB" id="R7UTG8"/>
<reference evidence="3" key="1">
    <citation type="submission" date="2012-12" db="EMBL/GenBank/DDBJ databases">
        <authorList>
            <person name="Hellsten U."/>
            <person name="Grimwood J."/>
            <person name="Chapman J.A."/>
            <person name="Shapiro H."/>
            <person name="Aerts A."/>
            <person name="Otillar R.P."/>
            <person name="Terry A.Y."/>
            <person name="Boore J.L."/>
            <person name="Simakov O."/>
            <person name="Marletaz F."/>
            <person name="Cho S.-J."/>
            <person name="Edsinger-Gonzales E."/>
            <person name="Havlak P."/>
            <person name="Kuo D.-H."/>
            <person name="Larsson T."/>
            <person name="Lv J."/>
            <person name="Arendt D."/>
            <person name="Savage R."/>
            <person name="Osoegawa K."/>
            <person name="de Jong P."/>
            <person name="Lindberg D.R."/>
            <person name="Seaver E.C."/>
            <person name="Weisblat D.A."/>
            <person name="Putnam N.H."/>
            <person name="Grigoriev I.V."/>
            <person name="Rokhsar D.S."/>
        </authorList>
    </citation>
    <scope>NUCLEOTIDE SEQUENCE</scope>
    <source>
        <strain evidence="3">I ESC-2004</strain>
    </source>
</reference>
<protein>
    <submittedName>
        <fullName evidence="1 2">Uncharacterized protein</fullName>
    </submittedName>
</protein>
<dbReference type="OMA" id="RECECTY"/>
<organism evidence="1">
    <name type="scientific">Capitella teleta</name>
    <name type="common">Polychaete worm</name>
    <dbReference type="NCBI Taxonomy" id="283909"/>
    <lineage>
        <taxon>Eukaryota</taxon>
        <taxon>Metazoa</taxon>
        <taxon>Spiralia</taxon>
        <taxon>Lophotrochozoa</taxon>
        <taxon>Annelida</taxon>
        <taxon>Polychaeta</taxon>
        <taxon>Sedentaria</taxon>
        <taxon>Scolecida</taxon>
        <taxon>Capitellidae</taxon>
        <taxon>Capitella</taxon>
    </lineage>
</organism>
<keyword evidence="3" id="KW-1185">Reference proteome</keyword>
<evidence type="ECO:0000313" key="2">
    <source>
        <dbReference type="EnsemblMetazoa" id="CapteP209587"/>
    </source>
</evidence>
<dbReference type="OrthoDB" id="6157941at2759"/>
<dbReference type="HOGENOM" id="CLU_641879_0_0_1"/>
<dbReference type="EMBL" id="AMQN01041455">
    <property type="status" value="NOT_ANNOTATED_CDS"/>
    <property type="molecule type" value="Genomic_DNA"/>
</dbReference>
<accession>R7UTG8</accession>
<dbReference type="EnsemblMetazoa" id="CapteT209587">
    <property type="protein sequence ID" value="CapteP209587"/>
    <property type="gene ID" value="CapteG209587"/>
</dbReference>
<gene>
    <name evidence="1" type="ORF">CAPTEDRAFT_209587</name>
</gene>
<name>R7UTG8_CAPTE</name>
<evidence type="ECO:0000313" key="3">
    <source>
        <dbReference type="Proteomes" id="UP000014760"/>
    </source>
</evidence>
<feature type="non-terminal residue" evidence="1">
    <location>
        <position position="428"/>
    </location>
</feature>
<dbReference type="EMBL" id="KB297910">
    <property type="protein sequence ID" value="ELU09809.1"/>
    <property type="molecule type" value="Genomic_DNA"/>
</dbReference>
<dbReference type="STRING" id="283909.R7UTG8"/>
<evidence type="ECO:0000313" key="1">
    <source>
        <dbReference type="EMBL" id="ELU09809.1"/>
    </source>
</evidence>
<reference evidence="2" key="3">
    <citation type="submission" date="2015-06" db="UniProtKB">
        <authorList>
            <consortium name="EnsemblMetazoa"/>
        </authorList>
    </citation>
    <scope>IDENTIFICATION</scope>
</reference>
<proteinExistence type="predicted"/>